<dbReference type="GeneID" id="6082123"/>
<protein>
    <submittedName>
        <fullName evidence="2">Predicted protein</fullName>
    </submittedName>
</protein>
<dbReference type="Proteomes" id="UP000001194">
    <property type="component" value="Unassembled WGS sequence"/>
</dbReference>
<dbReference type="RefSeq" id="XP_001886573.1">
    <property type="nucleotide sequence ID" value="XM_001886538.1"/>
</dbReference>
<dbReference type="OrthoDB" id="10298642at2759"/>
<feature type="region of interest" description="Disordered" evidence="1">
    <location>
        <begin position="629"/>
        <end position="650"/>
    </location>
</feature>
<feature type="compositionally biased region" description="Acidic residues" evidence="1">
    <location>
        <begin position="637"/>
        <end position="650"/>
    </location>
</feature>
<sequence>MSSSPREDLDASLRATAGVVSVLRTLELGLELGKPSHQARVGSQIQYNYRRTHIHTLDAIATVLATENARIAVTFAGPFLQDDTLTVELAACSAPNVSHQNKAESIDGCAEVSLESSRCSIETMAGDSLDVVWRTGRSLPLQHHIHTLNESVDSFLSSPDEKARMKVWKRVMKYVIASSCRKMHRRVTSSFSLTFLNNILALPKPSSISAPFRQPRCPDGFQKARDLLFLARFHDPVFVRKLGSLQFPNLTKLGHAVFSKPSALFTLYNQRTCDEIHGLLCFLIGPDGFVGRLDRLVALMEDHSQAIRDSPSESVTASPELSKACSSVTTLGMVLRDLIYSSAFEEHTTRMLPHLQISLPGLKDSKSAEGKEGNILDEDEAEAELLNIYFNLDVQQIYIKWAQLQVSFFEALYTIRAALGDILNSAVKGGRKCKVSIKTLITPPWQCGSEGGELRIDTWRRVFQDCLPSVATDYSGDFSSSNAIKLFEHLLEEGALLDELGDNSPLSKGVATFYGRVHSEACLASLMHRPDSNGWDQLFVYVPQHCTSSAIGLSQSCCNICSAFLSTLNGHEGRKIKVRPPQKVSGPPCNLPPWVPDHLVTETLLHLRREVFCSLQAFFTHHISSPYASDASGAGLSDDDSSPEFDSDDS</sequence>
<name>B0DRF6_LACBS</name>
<proteinExistence type="predicted"/>
<keyword evidence="3" id="KW-1185">Reference proteome</keyword>
<gene>
    <name evidence="2" type="ORF">LACBIDRAFT_295368</name>
</gene>
<dbReference type="KEGG" id="lbc:LACBIDRAFT_295368"/>
<evidence type="ECO:0000313" key="3">
    <source>
        <dbReference type="Proteomes" id="UP000001194"/>
    </source>
</evidence>
<dbReference type="InParanoid" id="B0DRF6"/>
<dbReference type="EMBL" id="DS547128">
    <property type="protein sequence ID" value="EDR02863.1"/>
    <property type="molecule type" value="Genomic_DNA"/>
</dbReference>
<reference evidence="2 3" key="1">
    <citation type="journal article" date="2008" name="Nature">
        <title>The genome of Laccaria bicolor provides insights into mycorrhizal symbiosis.</title>
        <authorList>
            <person name="Martin F."/>
            <person name="Aerts A."/>
            <person name="Ahren D."/>
            <person name="Brun A."/>
            <person name="Danchin E.G.J."/>
            <person name="Duchaussoy F."/>
            <person name="Gibon J."/>
            <person name="Kohler A."/>
            <person name="Lindquist E."/>
            <person name="Pereda V."/>
            <person name="Salamov A."/>
            <person name="Shapiro H.J."/>
            <person name="Wuyts J."/>
            <person name="Blaudez D."/>
            <person name="Buee M."/>
            <person name="Brokstein P."/>
            <person name="Canbaeck B."/>
            <person name="Cohen D."/>
            <person name="Courty P.E."/>
            <person name="Coutinho P.M."/>
            <person name="Delaruelle C."/>
            <person name="Detter J.C."/>
            <person name="Deveau A."/>
            <person name="DiFazio S."/>
            <person name="Duplessis S."/>
            <person name="Fraissinet-Tachet L."/>
            <person name="Lucic E."/>
            <person name="Frey-Klett P."/>
            <person name="Fourrey C."/>
            <person name="Feussner I."/>
            <person name="Gay G."/>
            <person name="Grimwood J."/>
            <person name="Hoegger P.J."/>
            <person name="Jain P."/>
            <person name="Kilaru S."/>
            <person name="Labbe J."/>
            <person name="Lin Y.C."/>
            <person name="Legue V."/>
            <person name="Le Tacon F."/>
            <person name="Marmeisse R."/>
            <person name="Melayah D."/>
            <person name="Montanini B."/>
            <person name="Muratet M."/>
            <person name="Nehls U."/>
            <person name="Niculita-Hirzel H."/>
            <person name="Oudot-Le Secq M.P."/>
            <person name="Peter M."/>
            <person name="Quesneville H."/>
            <person name="Rajashekar B."/>
            <person name="Reich M."/>
            <person name="Rouhier N."/>
            <person name="Schmutz J."/>
            <person name="Yin T."/>
            <person name="Chalot M."/>
            <person name="Henrissat B."/>
            <person name="Kuees U."/>
            <person name="Lucas S."/>
            <person name="Van de Peer Y."/>
            <person name="Podila G.K."/>
            <person name="Polle A."/>
            <person name="Pukkila P.J."/>
            <person name="Richardson P.M."/>
            <person name="Rouze P."/>
            <person name="Sanders I.R."/>
            <person name="Stajich J.E."/>
            <person name="Tunlid A."/>
            <person name="Tuskan G."/>
            <person name="Grigoriev I.V."/>
        </authorList>
    </citation>
    <scope>NUCLEOTIDE SEQUENCE [LARGE SCALE GENOMIC DNA]</scope>
    <source>
        <strain evidence="3">S238N-H82 / ATCC MYA-4686</strain>
    </source>
</reference>
<evidence type="ECO:0000256" key="1">
    <source>
        <dbReference type="SAM" id="MobiDB-lite"/>
    </source>
</evidence>
<evidence type="ECO:0000313" key="2">
    <source>
        <dbReference type="EMBL" id="EDR02863.1"/>
    </source>
</evidence>
<dbReference type="HOGENOM" id="CLU_422140_0_0_1"/>
<organism evidence="3">
    <name type="scientific">Laccaria bicolor (strain S238N-H82 / ATCC MYA-4686)</name>
    <name type="common">Bicoloured deceiver</name>
    <name type="synonym">Laccaria laccata var. bicolor</name>
    <dbReference type="NCBI Taxonomy" id="486041"/>
    <lineage>
        <taxon>Eukaryota</taxon>
        <taxon>Fungi</taxon>
        <taxon>Dikarya</taxon>
        <taxon>Basidiomycota</taxon>
        <taxon>Agaricomycotina</taxon>
        <taxon>Agaricomycetes</taxon>
        <taxon>Agaricomycetidae</taxon>
        <taxon>Agaricales</taxon>
        <taxon>Agaricineae</taxon>
        <taxon>Hydnangiaceae</taxon>
        <taxon>Laccaria</taxon>
    </lineage>
</organism>
<accession>B0DRF6</accession>
<dbReference type="AlphaFoldDB" id="B0DRF6"/>